<evidence type="ECO:0000256" key="3">
    <source>
        <dbReference type="ARBA" id="ARBA00022692"/>
    </source>
</evidence>
<feature type="transmembrane region" description="Helical" evidence="6">
    <location>
        <begin position="71"/>
        <end position="88"/>
    </location>
</feature>
<organism evidence="7 8">
    <name type="scientific">Desulfovibrio porci</name>
    <dbReference type="NCBI Taxonomy" id="2605782"/>
    <lineage>
        <taxon>Bacteria</taxon>
        <taxon>Pseudomonadati</taxon>
        <taxon>Thermodesulfobacteriota</taxon>
        <taxon>Desulfovibrionia</taxon>
        <taxon>Desulfovibrionales</taxon>
        <taxon>Desulfovibrionaceae</taxon>
        <taxon>Desulfovibrio</taxon>
    </lineage>
</organism>
<evidence type="ECO:0000256" key="6">
    <source>
        <dbReference type="SAM" id="Phobius"/>
    </source>
</evidence>
<dbReference type="InterPro" id="IPR001123">
    <property type="entry name" value="LeuE-type"/>
</dbReference>
<feature type="transmembrane region" description="Helical" evidence="6">
    <location>
        <begin position="180"/>
        <end position="197"/>
    </location>
</feature>
<keyword evidence="2" id="KW-1003">Cell membrane</keyword>
<evidence type="ECO:0000256" key="2">
    <source>
        <dbReference type="ARBA" id="ARBA00022475"/>
    </source>
</evidence>
<dbReference type="NCBIfam" id="NF007653">
    <property type="entry name" value="PRK10323.1"/>
    <property type="match status" value="1"/>
</dbReference>
<dbReference type="Proteomes" id="UP000477488">
    <property type="component" value="Unassembled WGS sequence"/>
</dbReference>
<dbReference type="PANTHER" id="PTHR30086:SF20">
    <property type="entry name" value="ARGININE EXPORTER PROTEIN ARGO-RELATED"/>
    <property type="match status" value="1"/>
</dbReference>
<accession>A0A6L5XJQ6</accession>
<dbReference type="AlphaFoldDB" id="A0A6L5XJQ6"/>
<keyword evidence="5 6" id="KW-0472">Membrane</keyword>
<gene>
    <name evidence="7" type="primary">eamB</name>
    <name evidence="7" type="ORF">FYJ44_04035</name>
</gene>
<evidence type="ECO:0000256" key="1">
    <source>
        <dbReference type="ARBA" id="ARBA00004651"/>
    </source>
</evidence>
<protein>
    <submittedName>
        <fullName evidence="7">Cysteine/O-acetylserine transporter</fullName>
    </submittedName>
</protein>
<dbReference type="PANTHER" id="PTHR30086">
    <property type="entry name" value="ARGININE EXPORTER PROTEIN ARGO"/>
    <property type="match status" value="1"/>
</dbReference>
<keyword evidence="8" id="KW-1185">Reference proteome</keyword>
<name>A0A6L5XJQ6_9BACT</name>
<dbReference type="GO" id="GO:0015171">
    <property type="term" value="F:amino acid transmembrane transporter activity"/>
    <property type="evidence" value="ECO:0007669"/>
    <property type="project" value="TreeGrafter"/>
</dbReference>
<dbReference type="Pfam" id="PF01810">
    <property type="entry name" value="LysE"/>
    <property type="match status" value="1"/>
</dbReference>
<reference evidence="7 8" key="1">
    <citation type="submission" date="2019-09" db="EMBL/GenBank/DDBJ databases">
        <title>In-depth cultivation of the pig gut microbiome towards novel bacterial diversity and tailored functional studies.</title>
        <authorList>
            <person name="Wylensek D."/>
            <person name="Hitch T.C.A."/>
            <person name="Clavel T."/>
        </authorList>
    </citation>
    <scope>NUCLEOTIDE SEQUENCE [LARGE SCALE GENOMIC DNA]</scope>
    <source>
        <strain evidence="7 8">PG-178-WT-4</strain>
    </source>
</reference>
<comment type="caution">
    <text evidence="7">The sequence shown here is derived from an EMBL/GenBank/DDBJ whole genome shotgun (WGS) entry which is preliminary data.</text>
</comment>
<dbReference type="GO" id="GO:0033228">
    <property type="term" value="P:cysteine export across plasma membrane"/>
    <property type="evidence" value="ECO:0007669"/>
    <property type="project" value="TreeGrafter"/>
</dbReference>
<evidence type="ECO:0000256" key="4">
    <source>
        <dbReference type="ARBA" id="ARBA00022989"/>
    </source>
</evidence>
<evidence type="ECO:0000256" key="5">
    <source>
        <dbReference type="ARBA" id="ARBA00023136"/>
    </source>
</evidence>
<feature type="transmembrane region" description="Helical" evidence="6">
    <location>
        <begin position="43"/>
        <end position="64"/>
    </location>
</feature>
<sequence length="198" mass="20541">MPFVVFCSFLSYALIAAVTPGPNNILALSSAAAHGLRRSAPLLAGMSAGFLAVMLLCGGAALALARALPGLAAWMIWPGAVYILWLAWRMVAGGVGENGDGNSEGQPLGFWSGLTLQFVNVKVLLCGFTALTTFVLPHAPDVPHVLGCALLFAALGVACNLLWAAAGGLLREVFRRHGRALNFLLAGLLAGSVARMFP</sequence>
<evidence type="ECO:0000313" key="7">
    <source>
        <dbReference type="EMBL" id="MSS27231.1"/>
    </source>
</evidence>
<keyword evidence="3 6" id="KW-0812">Transmembrane</keyword>
<comment type="subcellular location">
    <subcellularLocation>
        <location evidence="1">Cell membrane</location>
        <topology evidence="1">Multi-pass membrane protein</topology>
    </subcellularLocation>
</comment>
<proteinExistence type="predicted"/>
<feature type="transmembrane region" description="Helical" evidence="6">
    <location>
        <begin position="148"/>
        <end position="168"/>
    </location>
</feature>
<keyword evidence="4 6" id="KW-1133">Transmembrane helix</keyword>
<dbReference type="EMBL" id="VUMH01000003">
    <property type="protein sequence ID" value="MSS27231.1"/>
    <property type="molecule type" value="Genomic_DNA"/>
</dbReference>
<dbReference type="RefSeq" id="WP_154509400.1">
    <property type="nucleotide sequence ID" value="NZ_JAXELC010000056.1"/>
</dbReference>
<evidence type="ECO:0000313" key="8">
    <source>
        <dbReference type="Proteomes" id="UP000477488"/>
    </source>
</evidence>
<dbReference type="GO" id="GO:0005886">
    <property type="term" value="C:plasma membrane"/>
    <property type="evidence" value="ECO:0007669"/>
    <property type="project" value="UniProtKB-SubCell"/>
</dbReference>